<dbReference type="Proteomes" id="UP000290921">
    <property type="component" value="Unassembled WGS sequence"/>
</dbReference>
<protein>
    <submittedName>
        <fullName evidence="1">Uncharacterized protein</fullName>
    </submittedName>
</protein>
<dbReference type="AlphaFoldDB" id="A0A4Q0VFE4"/>
<comment type="caution">
    <text evidence="1">The sequence shown here is derived from an EMBL/GenBank/DDBJ whole genome shotgun (WGS) entry which is preliminary data.</text>
</comment>
<reference evidence="1 2" key="1">
    <citation type="submission" date="2018-06" db="EMBL/GenBank/DDBJ databases">
        <title>Genome conservation of Clostridium tetani.</title>
        <authorList>
            <person name="Bruggemann H."/>
            <person name="Popoff M.R."/>
        </authorList>
    </citation>
    <scope>NUCLEOTIDE SEQUENCE [LARGE SCALE GENOMIC DNA]</scope>
    <source>
        <strain evidence="1 2">2017.061</strain>
    </source>
</reference>
<name>A0A4Q0VFE4_CLOTA</name>
<accession>A0A4Q0VFE4</accession>
<organism evidence="1 2">
    <name type="scientific">Clostridium tetani</name>
    <dbReference type="NCBI Taxonomy" id="1513"/>
    <lineage>
        <taxon>Bacteria</taxon>
        <taxon>Bacillati</taxon>
        <taxon>Bacillota</taxon>
        <taxon>Clostridia</taxon>
        <taxon>Eubacteriales</taxon>
        <taxon>Clostridiaceae</taxon>
        <taxon>Clostridium</taxon>
    </lineage>
</organism>
<sequence>MKKVDKYIELIYKDVCGDDEEINITKQEMKNHLLQIIEELKLEGKSEEESIDIAISRFGNTNQIRNELKKIMESRKDPVKR</sequence>
<evidence type="ECO:0000313" key="2">
    <source>
        <dbReference type="Proteomes" id="UP000290921"/>
    </source>
</evidence>
<evidence type="ECO:0000313" key="1">
    <source>
        <dbReference type="EMBL" id="RXI49392.1"/>
    </source>
</evidence>
<proteinExistence type="predicted"/>
<dbReference type="NCBIfam" id="NF038403">
    <property type="entry name" value="perm_prefix_1"/>
    <property type="match status" value="1"/>
</dbReference>
<dbReference type="RefSeq" id="WP_129030096.1">
    <property type="nucleotide sequence ID" value="NZ_QMAP01000004.1"/>
</dbReference>
<gene>
    <name evidence="1" type="ORF">DP130_04885</name>
</gene>
<dbReference type="InterPro" id="IPR047928">
    <property type="entry name" value="Perm_prefix_1"/>
</dbReference>
<dbReference type="EMBL" id="QMAP01000004">
    <property type="protein sequence ID" value="RXI49392.1"/>
    <property type="molecule type" value="Genomic_DNA"/>
</dbReference>